<comment type="caution">
    <text evidence="2">The sequence shown here is derived from an EMBL/GenBank/DDBJ whole genome shotgun (WGS) entry which is preliminary data.</text>
</comment>
<keyword evidence="2" id="KW-0032">Aminotransferase</keyword>
<dbReference type="InterPro" id="IPR015421">
    <property type="entry name" value="PyrdxlP-dep_Trfase_major"/>
</dbReference>
<dbReference type="RefSeq" id="WP_046914349.1">
    <property type="nucleotide sequence ID" value="NZ_JADBGF010000001.1"/>
</dbReference>
<dbReference type="InterPro" id="IPR015424">
    <property type="entry name" value="PyrdxlP-dep_Trfase"/>
</dbReference>
<dbReference type="Pfam" id="PF00155">
    <property type="entry name" value="Aminotran_1_2"/>
    <property type="match status" value="1"/>
</dbReference>
<dbReference type="GO" id="GO:0030170">
    <property type="term" value="F:pyridoxal phosphate binding"/>
    <property type="evidence" value="ECO:0007669"/>
    <property type="project" value="InterPro"/>
</dbReference>
<accession>A0A8I0TP39</accession>
<proteinExistence type="predicted"/>
<dbReference type="InterPro" id="IPR004839">
    <property type="entry name" value="Aminotransferase_I/II_large"/>
</dbReference>
<dbReference type="EC" id="2.6.1.9" evidence="2"/>
<dbReference type="EMBL" id="JADBGF010000001">
    <property type="protein sequence ID" value="MBE1594441.1"/>
    <property type="molecule type" value="Genomic_DNA"/>
</dbReference>
<reference evidence="2 3" key="1">
    <citation type="submission" date="2020-10" db="EMBL/GenBank/DDBJ databases">
        <title>Sequencing the genomes of 1000 actinobacteria strains.</title>
        <authorList>
            <person name="Klenk H.-P."/>
        </authorList>
    </citation>
    <scope>NUCLEOTIDE SEQUENCE [LARGE SCALE GENOMIC DNA]</scope>
    <source>
        <strain evidence="2 3">DSM 41803</strain>
    </source>
</reference>
<keyword evidence="3" id="KW-1185">Reference proteome</keyword>
<dbReference type="GO" id="GO:0004400">
    <property type="term" value="F:histidinol-phosphate transaminase activity"/>
    <property type="evidence" value="ECO:0007669"/>
    <property type="project" value="UniProtKB-EC"/>
</dbReference>
<feature type="domain" description="Aminotransferase class I/classII large" evidence="1">
    <location>
        <begin position="2"/>
        <end position="64"/>
    </location>
</feature>
<sequence>MLTIVDEACREYADPARIPDAALELLGNRLQVVALRTFSKAYGPARLRVGYFVAPPEIATHVRMAGLVFDVPDSLTDFV</sequence>
<dbReference type="GeneID" id="86833684"/>
<evidence type="ECO:0000259" key="1">
    <source>
        <dbReference type="Pfam" id="PF00155"/>
    </source>
</evidence>
<organism evidence="2 3">
    <name type="scientific">Streptomyces stelliscabiei</name>
    <dbReference type="NCBI Taxonomy" id="146820"/>
    <lineage>
        <taxon>Bacteria</taxon>
        <taxon>Bacillati</taxon>
        <taxon>Actinomycetota</taxon>
        <taxon>Actinomycetes</taxon>
        <taxon>Kitasatosporales</taxon>
        <taxon>Streptomycetaceae</taxon>
        <taxon>Streptomyces</taxon>
    </lineage>
</organism>
<dbReference type="Gene3D" id="3.40.640.10">
    <property type="entry name" value="Type I PLP-dependent aspartate aminotransferase-like (Major domain)"/>
    <property type="match status" value="1"/>
</dbReference>
<evidence type="ECO:0000313" key="2">
    <source>
        <dbReference type="EMBL" id="MBE1594441.1"/>
    </source>
</evidence>
<gene>
    <name evidence="2" type="ORF">H4687_000570</name>
</gene>
<protein>
    <submittedName>
        <fullName evidence="2">Histidinol-phosphate aminotransferase</fullName>
        <ecNumber evidence="2">2.6.1.9</ecNumber>
    </submittedName>
</protein>
<dbReference type="AlphaFoldDB" id="A0A8I0TP39"/>
<dbReference type="Proteomes" id="UP000629287">
    <property type="component" value="Unassembled WGS sequence"/>
</dbReference>
<evidence type="ECO:0000313" key="3">
    <source>
        <dbReference type="Proteomes" id="UP000629287"/>
    </source>
</evidence>
<dbReference type="SUPFAM" id="SSF53383">
    <property type="entry name" value="PLP-dependent transferases"/>
    <property type="match status" value="1"/>
</dbReference>
<name>A0A8I0TP39_9ACTN</name>
<keyword evidence="2" id="KW-0808">Transferase</keyword>